<dbReference type="GO" id="GO:0051287">
    <property type="term" value="F:NAD binding"/>
    <property type="evidence" value="ECO:0007669"/>
    <property type="project" value="InterPro"/>
</dbReference>
<proteinExistence type="inferred from homology"/>
<dbReference type="GO" id="GO:0016491">
    <property type="term" value="F:oxidoreductase activity"/>
    <property type="evidence" value="ECO:0007669"/>
    <property type="project" value="UniProtKB-KW"/>
</dbReference>
<name>X0SF29_9ZZZZ</name>
<dbReference type="AlphaFoldDB" id="X0SF29"/>
<dbReference type="InterPro" id="IPR029752">
    <property type="entry name" value="D-isomer_DH_CS1"/>
</dbReference>
<evidence type="ECO:0000256" key="3">
    <source>
        <dbReference type="ARBA" id="ARBA00023027"/>
    </source>
</evidence>
<comment type="similarity">
    <text evidence="1">Belongs to the D-isomer specific 2-hydroxyacid dehydrogenase family.</text>
</comment>
<evidence type="ECO:0000313" key="5">
    <source>
        <dbReference type="EMBL" id="GAF73741.1"/>
    </source>
</evidence>
<dbReference type="PROSITE" id="PS00065">
    <property type="entry name" value="D_2_HYDROXYACID_DH_1"/>
    <property type="match status" value="1"/>
</dbReference>
<gene>
    <name evidence="5" type="ORF">S01H1_05465</name>
</gene>
<protein>
    <recommendedName>
        <fullName evidence="4">D-isomer specific 2-hydroxyacid dehydrogenase NAD-binding domain-containing protein</fullName>
    </recommendedName>
</protein>
<sequence>DHAMALLLALARGITRLDTDVKAGGWDLAAGRPIRRLRGRRLGVVGFGRIGRAVAERAAAFGLEVVAHDPYVDPASFPPGEAPKLVDFDEIVRTADAITLHAPLTSETRYLIGAAELKKMKPSAYLINTCRGPVVDEIALAQALNAGEIAGAGIDVLEREPPPKDHPIRSARNIILTPHAAFSSEESMLELERRTAGCVADVLRGKIPENVRNPEVLESTDLRP</sequence>
<feature type="domain" description="D-isomer specific 2-hydroxyacid dehydrogenase NAD-binding" evidence="4">
    <location>
        <begin position="4"/>
        <end position="181"/>
    </location>
</feature>
<dbReference type="EMBL" id="BARS01002849">
    <property type="protein sequence ID" value="GAF73741.1"/>
    <property type="molecule type" value="Genomic_DNA"/>
</dbReference>
<dbReference type="InterPro" id="IPR050857">
    <property type="entry name" value="D-2-hydroxyacid_DH"/>
</dbReference>
<dbReference type="InterPro" id="IPR006140">
    <property type="entry name" value="D-isomer_DH_NAD-bd"/>
</dbReference>
<dbReference type="Gene3D" id="3.40.50.720">
    <property type="entry name" value="NAD(P)-binding Rossmann-like Domain"/>
    <property type="match status" value="2"/>
</dbReference>
<accession>X0SF29</accession>
<reference evidence="5" key="1">
    <citation type="journal article" date="2014" name="Front. Microbiol.">
        <title>High frequency of phylogenetically diverse reductive dehalogenase-homologous genes in deep subseafloor sedimentary metagenomes.</title>
        <authorList>
            <person name="Kawai M."/>
            <person name="Futagami T."/>
            <person name="Toyoda A."/>
            <person name="Takaki Y."/>
            <person name="Nishi S."/>
            <person name="Hori S."/>
            <person name="Arai W."/>
            <person name="Tsubouchi T."/>
            <person name="Morono Y."/>
            <person name="Uchiyama I."/>
            <person name="Ito T."/>
            <person name="Fujiyama A."/>
            <person name="Inagaki F."/>
            <person name="Takami H."/>
        </authorList>
    </citation>
    <scope>NUCLEOTIDE SEQUENCE</scope>
    <source>
        <strain evidence="5">Expedition CK06-06</strain>
    </source>
</reference>
<evidence type="ECO:0000256" key="2">
    <source>
        <dbReference type="ARBA" id="ARBA00023002"/>
    </source>
</evidence>
<evidence type="ECO:0000256" key="1">
    <source>
        <dbReference type="ARBA" id="ARBA00005854"/>
    </source>
</evidence>
<dbReference type="PROSITE" id="PS00670">
    <property type="entry name" value="D_2_HYDROXYACID_DH_2"/>
    <property type="match status" value="1"/>
</dbReference>
<dbReference type="PROSITE" id="PS00671">
    <property type="entry name" value="D_2_HYDROXYACID_DH_3"/>
    <property type="match status" value="1"/>
</dbReference>
<comment type="caution">
    <text evidence="5">The sequence shown here is derived from an EMBL/GenBank/DDBJ whole genome shotgun (WGS) entry which is preliminary data.</text>
</comment>
<dbReference type="SUPFAM" id="SSF51735">
    <property type="entry name" value="NAD(P)-binding Rossmann-fold domains"/>
    <property type="match status" value="1"/>
</dbReference>
<keyword evidence="2" id="KW-0560">Oxidoreductase</keyword>
<dbReference type="InterPro" id="IPR036291">
    <property type="entry name" value="NAD(P)-bd_dom_sf"/>
</dbReference>
<evidence type="ECO:0000259" key="4">
    <source>
        <dbReference type="Pfam" id="PF02826"/>
    </source>
</evidence>
<keyword evidence="3" id="KW-0520">NAD</keyword>
<dbReference type="PANTHER" id="PTHR42789">
    <property type="entry name" value="D-ISOMER SPECIFIC 2-HYDROXYACID DEHYDROGENASE FAMILY PROTEIN (AFU_ORTHOLOGUE AFUA_6G10090)"/>
    <property type="match status" value="1"/>
</dbReference>
<dbReference type="Pfam" id="PF02826">
    <property type="entry name" value="2-Hacid_dh_C"/>
    <property type="match status" value="1"/>
</dbReference>
<dbReference type="FunFam" id="3.40.50.720:FF:000203">
    <property type="entry name" value="D-3-phosphoglycerate dehydrogenase (SerA)"/>
    <property type="match status" value="1"/>
</dbReference>
<feature type="non-terminal residue" evidence="5">
    <location>
        <position position="1"/>
    </location>
</feature>
<dbReference type="InterPro" id="IPR029753">
    <property type="entry name" value="D-isomer_DH_CS"/>
</dbReference>
<dbReference type="PANTHER" id="PTHR42789:SF1">
    <property type="entry name" value="D-ISOMER SPECIFIC 2-HYDROXYACID DEHYDROGENASE FAMILY PROTEIN (AFU_ORTHOLOGUE AFUA_6G10090)"/>
    <property type="match status" value="1"/>
</dbReference>
<organism evidence="5">
    <name type="scientific">marine sediment metagenome</name>
    <dbReference type="NCBI Taxonomy" id="412755"/>
    <lineage>
        <taxon>unclassified sequences</taxon>
        <taxon>metagenomes</taxon>
        <taxon>ecological metagenomes</taxon>
    </lineage>
</organism>